<dbReference type="PANTHER" id="PTHR47019">
    <property type="entry name" value="LIPID II FLIPPASE MURJ"/>
    <property type="match status" value="1"/>
</dbReference>
<evidence type="ECO:0000256" key="8">
    <source>
        <dbReference type="ARBA" id="ARBA00060041"/>
    </source>
</evidence>
<feature type="transmembrane region" description="Helical" evidence="10">
    <location>
        <begin position="177"/>
        <end position="201"/>
    </location>
</feature>
<keyword evidence="5 10" id="KW-0573">Peptidoglycan synthesis</keyword>
<feature type="transmembrane region" description="Helical" evidence="10">
    <location>
        <begin position="428"/>
        <end position="448"/>
    </location>
</feature>
<feature type="transmembrane region" description="Helical" evidence="10">
    <location>
        <begin position="373"/>
        <end position="393"/>
    </location>
</feature>
<dbReference type="GO" id="GO:0034204">
    <property type="term" value="P:lipid translocation"/>
    <property type="evidence" value="ECO:0007669"/>
    <property type="project" value="TreeGrafter"/>
</dbReference>
<dbReference type="Pfam" id="PF03023">
    <property type="entry name" value="MurJ"/>
    <property type="match status" value="1"/>
</dbReference>
<reference evidence="12 13" key="1">
    <citation type="journal article" date="2005" name="Arch. Microbiol.">
        <title>The genome sequence of an anaerobic aromatic-degrading denitrifying bacterium, strain EbN1.</title>
        <authorList>
            <person name="Rabus R."/>
            <person name="Kube M."/>
            <person name="Heider J."/>
            <person name="Beck A."/>
            <person name="Heitmann K."/>
            <person name="Widdel F."/>
            <person name="Reinhardt R."/>
        </authorList>
    </citation>
    <scope>NUCLEOTIDE SEQUENCE [LARGE SCALE GENOMIC DNA]</scope>
    <source>
        <strain evidence="12 13">EbN1</strain>
    </source>
</reference>
<comment type="similarity">
    <text evidence="9 10 11">Belongs to the MurJ/MviN family.</text>
</comment>
<dbReference type="HAMAP" id="MF_02078">
    <property type="entry name" value="MurJ_MviN"/>
    <property type="match status" value="1"/>
</dbReference>
<evidence type="ECO:0000256" key="4">
    <source>
        <dbReference type="ARBA" id="ARBA00022960"/>
    </source>
</evidence>
<dbReference type="PIRSF" id="PIRSF002869">
    <property type="entry name" value="MviN"/>
    <property type="match status" value="1"/>
</dbReference>
<dbReference type="CDD" id="cd13123">
    <property type="entry name" value="MATE_MurJ_like"/>
    <property type="match status" value="1"/>
</dbReference>
<evidence type="ECO:0000256" key="7">
    <source>
        <dbReference type="ARBA" id="ARBA00023136"/>
    </source>
</evidence>
<keyword evidence="3 10" id="KW-0812">Transmembrane</keyword>
<dbReference type="GO" id="GO:0015648">
    <property type="term" value="F:lipid-linked peptidoglycan transporter activity"/>
    <property type="evidence" value="ECO:0007669"/>
    <property type="project" value="UniProtKB-UniRule"/>
</dbReference>
<feature type="transmembrane region" description="Helical" evidence="10">
    <location>
        <begin position="106"/>
        <end position="129"/>
    </location>
</feature>
<evidence type="ECO:0000256" key="11">
    <source>
        <dbReference type="PIRNR" id="PIRNR002869"/>
    </source>
</evidence>
<evidence type="ECO:0000256" key="3">
    <source>
        <dbReference type="ARBA" id="ARBA00022692"/>
    </source>
</evidence>
<feature type="transmembrane region" description="Helical" evidence="10">
    <location>
        <begin position="207"/>
        <end position="227"/>
    </location>
</feature>
<evidence type="ECO:0000256" key="10">
    <source>
        <dbReference type="HAMAP-Rule" id="MF_02078"/>
    </source>
</evidence>
<keyword evidence="10 11" id="KW-0813">Transport</keyword>
<dbReference type="HOGENOM" id="CLU_006797_5_3_4"/>
<dbReference type="STRING" id="76114.ebA5091"/>
<evidence type="ECO:0000256" key="6">
    <source>
        <dbReference type="ARBA" id="ARBA00022989"/>
    </source>
</evidence>
<dbReference type="PRINTS" id="PR01806">
    <property type="entry name" value="VIRFACTRMVIN"/>
</dbReference>
<proteinExistence type="inferred from homology"/>
<feature type="transmembrane region" description="Helical" evidence="10">
    <location>
        <begin position="500"/>
        <end position="520"/>
    </location>
</feature>
<dbReference type="PANTHER" id="PTHR47019:SF1">
    <property type="entry name" value="LIPID II FLIPPASE MURJ"/>
    <property type="match status" value="1"/>
</dbReference>
<name>Q5P103_AROAE</name>
<keyword evidence="13" id="KW-1185">Reference proteome</keyword>
<evidence type="ECO:0000256" key="1">
    <source>
        <dbReference type="ARBA" id="ARBA00004651"/>
    </source>
</evidence>
<dbReference type="GO" id="GO:0009252">
    <property type="term" value="P:peptidoglycan biosynthetic process"/>
    <property type="evidence" value="ECO:0007669"/>
    <property type="project" value="UniProtKB-UniRule"/>
</dbReference>
<dbReference type="InterPro" id="IPR051050">
    <property type="entry name" value="Lipid_II_flippase_MurJ/MviN"/>
</dbReference>
<accession>Q5P103</accession>
<dbReference type="EMBL" id="CR555306">
    <property type="protein sequence ID" value="CAI09011.1"/>
    <property type="molecule type" value="Genomic_DNA"/>
</dbReference>
<dbReference type="GO" id="GO:0008360">
    <property type="term" value="P:regulation of cell shape"/>
    <property type="evidence" value="ECO:0007669"/>
    <property type="project" value="UniProtKB-UniRule"/>
</dbReference>
<gene>
    <name evidence="12" type="primary">mviN</name>
    <name evidence="10" type="synonym">murJ</name>
    <name evidence="12" type="ORF">ebA5091</name>
</gene>
<feature type="transmembrane region" description="Helical" evidence="10">
    <location>
        <begin position="149"/>
        <end position="170"/>
    </location>
</feature>
<evidence type="ECO:0000313" key="13">
    <source>
        <dbReference type="Proteomes" id="UP000006552"/>
    </source>
</evidence>
<keyword evidence="7 10" id="KW-0472">Membrane</keyword>
<feature type="transmembrane region" description="Helical" evidence="10">
    <location>
        <begin position="46"/>
        <end position="64"/>
    </location>
</feature>
<feature type="transmembrane region" description="Helical" evidence="10">
    <location>
        <begin position="460"/>
        <end position="480"/>
    </location>
</feature>
<protein>
    <recommendedName>
        <fullName evidence="10">Probable lipid II flippase MurJ</fullName>
    </recommendedName>
</protein>
<comment type="subcellular location">
    <subcellularLocation>
        <location evidence="10">Cell inner membrane</location>
        <topology evidence="10">Multi-pass membrane protein</topology>
    </subcellularLocation>
    <subcellularLocation>
        <location evidence="1">Cell membrane</location>
        <topology evidence="1">Multi-pass membrane protein</topology>
    </subcellularLocation>
</comment>
<feature type="transmembrane region" description="Helical" evidence="10">
    <location>
        <begin position="405"/>
        <end position="422"/>
    </location>
</feature>
<dbReference type="NCBIfam" id="TIGR01695">
    <property type="entry name" value="murJ_mviN"/>
    <property type="match status" value="1"/>
</dbReference>
<keyword evidence="10" id="KW-0997">Cell inner membrane</keyword>
<keyword evidence="2 10" id="KW-1003">Cell membrane</keyword>
<keyword evidence="4 10" id="KW-0133">Cell shape</keyword>
<keyword evidence="10 11" id="KW-0961">Cell wall biogenesis/degradation</keyword>
<dbReference type="Proteomes" id="UP000006552">
    <property type="component" value="Chromosome"/>
</dbReference>
<feature type="transmembrane region" description="Helical" evidence="10">
    <location>
        <begin position="332"/>
        <end position="353"/>
    </location>
</feature>
<dbReference type="GO" id="GO:0005886">
    <property type="term" value="C:plasma membrane"/>
    <property type="evidence" value="ECO:0007669"/>
    <property type="project" value="UniProtKB-SubCell"/>
</dbReference>
<dbReference type="AlphaFoldDB" id="Q5P103"/>
<feature type="transmembrane region" description="Helical" evidence="10">
    <location>
        <begin position="293"/>
        <end position="311"/>
    </location>
</feature>
<comment type="pathway">
    <text evidence="10">Cell wall biogenesis; peptidoglycan biosynthesis.</text>
</comment>
<feature type="transmembrane region" description="Helical" evidence="10">
    <location>
        <begin position="248"/>
        <end position="273"/>
    </location>
</feature>
<organism evidence="12 13">
    <name type="scientific">Aromatoleum aromaticum (strain DSM 19018 / LMG 30748 / EbN1)</name>
    <name type="common">Azoarcus sp. (strain EbN1)</name>
    <dbReference type="NCBI Taxonomy" id="76114"/>
    <lineage>
        <taxon>Bacteria</taxon>
        <taxon>Pseudomonadati</taxon>
        <taxon>Pseudomonadota</taxon>
        <taxon>Betaproteobacteria</taxon>
        <taxon>Rhodocyclales</taxon>
        <taxon>Rhodocyclaceae</taxon>
        <taxon>Aromatoleum</taxon>
    </lineage>
</organism>
<evidence type="ECO:0000256" key="5">
    <source>
        <dbReference type="ARBA" id="ARBA00022984"/>
    </source>
</evidence>
<keyword evidence="6 10" id="KW-1133">Transmembrane helix</keyword>
<evidence type="ECO:0000313" key="12">
    <source>
        <dbReference type="EMBL" id="CAI09011.1"/>
    </source>
</evidence>
<dbReference type="UniPathway" id="UPA00219"/>
<sequence length="530" mass="57353">MQVRREPPAAIISPFWLSQMNLLRALATVSGMTLLSRILGFVRDFVIARAFGAGIATDAFFVAFRLPNLLRRMFAEGAFSQAFVPILAEYRNRQGPEEAHRLVNRVATALGLAVTAVSVLGILASPWIIQVTAPGFAATPDKFALTVELTRITFPYILFMSLVALAGGVLNTWSRFAIPAFTPVLLNLSFIGMALFAAPYFDPPVLALGWAVFIGGVLQLMLQLRPLARIGLLPRFDLKLSDPGVRRIAKLMGPAMLGVSVSQVSLIINTIFASFLPSGSVSWLYYADRLMEFPAGLLGAALGTILLPSLSKLHADEQPEAFSSLLDWGLRLTLMLTLPAALALALLAVPLISTLFQHGAFSAADVMQTRLALIAYSIGLAGLILVKILAPGFYARQDIRTPVKIALLTLAATQLMNLAFIVPLQHAGLALSIGLASLLNAGLLYRGLRRRGVYRPQPAWGRFWLRLAGGLVVLGAVLWFGRGDDAWWLTEGGLARVLRLSAIVAAGVVAYFATLLALGFRLRDFRRRAA</sequence>
<evidence type="ECO:0000256" key="9">
    <source>
        <dbReference type="ARBA" id="ARBA00061532"/>
    </source>
</evidence>
<dbReference type="KEGG" id="eba:ebA5091"/>
<comment type="function">
    <text evidence="8 10 11">Involved in peptidoglycan biosynthesis. Transports lipid-linked peptidoglycan precursors from the inner to the outer leaflet of the cytoplasmic membrane.</text>
</comment>
<evidence type="ECO:0000256" key="2">
    <source>
        <dbReference type="ARBA" id="ARBA00022475"/>
    </source>
</evidence>
<dbReference type="GO" id="GO:0071555">
    <property type="term" value="P:cell wall organization"/>
    <property type="evidence" value="ECO:0007669"/>
    <property type="project" value="UniProtKB-UniRule"/>
</dbReference>
<dbReference type="InterPro" id="IPR004268">
    <property type="entry name" value="MurJ"/>
</dbReference>
<dbReference type="eggNOG" id="COG0728">
    <property type="taxonomic scope" value="Bacteria"/>
</dbReference>
<feature type="transmembrane region" description="Helical" evidence="10">
    <location>
        <begin position="21"/>
        <end position="40"/>
    </location>
</feature>